<feature type="domain" description="CBS" evidence="2">
    <location>
        <begin position="36"/>
        <end position="84"/>
    </location>
</feature>
<dbReference type="OrthoDB" id="2536440at2759"/>
<name>A0A8H5CI02_9AGAR</name>
<protein>
    <recommendedName>
        <fullName evidence="2">CBS domain-containing protein</fullName>
    </recommendedName>
</protein>
<dbReference type="InterPro" id="IPR046342">
    <property type="entry name" value="CBS_dom_sf"/>
</dbReference>
<feature type="compositionally biased region" description="Polar residues" evidence="1">
    <location>
        <begin position="1"/>
        <end position="16"/>
    </location>
</feature>
<gene>
    <name evidence="3" type="ORF">D9611_001674</name>
</gene>
<accession>A0A8H5CI02</accession>
<evidence type="ECO:0000256" key="1">
    <source>
        <dbReference type="SAM" id="MobiDB-lite"/>
    </source>
</evidence>
<dbReference type="AlphaFoldDB" id="A0A8H5CI02"/>
<sequence length="165" mass="18376">MSADTTTSSSTHQLNGAAQEFVPATPGDKYRGAVVEDLQLAPAFSLPFNESISRAIELAYERDFSHIPVLDRSRRPLGYLDVASLKEKWEAGKANPDDKVSQYMTKFKRTSTEPYTLITPMTPLSDLEEFLKTNLFALVTDSSRKFVLGVATAHDLEEFVSRRGL</sequence>
<comment type="caution">
    <text evidence="3">The sequence shown here is derived from an EMBL/GenBank/DDBJ whole genome shotgun (WGS) entry which is preliminary data.</text>
</comment>
<keyword evidence="4" id="KW-1185">Reference proteome</keyword>
<dbReference type="EMBL" id="JAACJK010000001">
    <property type="protein sequence ID" value="KAF5341649.1"/>
    <property type="molecule type" value="Genomic_DNA"/>
</dbReference>
<dbReference type="PANTHER" id="PTHR42115">
    <property type="entry name" value="BETA-SYNTHASE (BETA-THIONASE), PUTATIVE (AFU_ORTHOLOGUE AFUA_3G08420)-RELATED"/>
    <property type="match status" value="1"/>
</dbReference>
<dbReference type="SUPFAM" id="SSF54631">
    <property type="entry name" value="CBS-domain pair"/>
    <property type="match status" value="1"/>
</dbReference>
<dbReference type="Proteomes" id="UP000541558">
    <property type="component" value="Unassembled WGS sequence"/>
</dbReference>
<organism evidence="3 4">
    <name type="scientific">Ephemerocybe angulata</name>
    <dbReference type="NCBI Taxonomy" id="980116"/>
    <lineage>
        <taxon>Eukaryota</taxon>
        <taxon>Fungi</taxon>
        <taxon>Dikarya</taxon>
        <taxon>Basidiomycota</taxon>
        <taxon>Agaricomycotina</taxon>
        <taxon>Agaricomycetes</taxon>
        <taxon>Agaricomycetidae</taxon>
        <taxon>Agaricales</taxon>
        <taxon>Agaricineae</taxon>
        <taxon>Psathyrellaceae</taxon>
        <taxon>Ephemerocybe</taxon>
    </lineage>
</organism>
<dbReference type="Gene3D" id="3.10.580.10">
    <property type="entry name" value="CBS-domain"/>
    <property type="match status" value="1"/>
</dbReference>
<evidence type="ECO:0000259" key="2">
    <source>
        <dbReference type="Pfam" id="PF00571"/>
    </source>
</evidence>
<feature type="region of interest" description="Disordered" evidence="1">
    <location>
        <begin position="1"/>
        <end position="25"/>
    </location>
</feature>
<evidence type="ECO:0000313" key="4">
    <source>
        <dbReference type="Proteomes" id="UP000541558"/>
    </source>
</evidence>
<proteinExistence type="predicted"/>
<evidence type="ECO:0000313" key="3">
    <source>
        <dbReference type="EMBL" id="KAF5341649.1"/>
    </source>
</evidence>
<reference evidence="3 4" key="1">
    <citation type="journal article" date="2020" name="ISME J.">
        <title>Uncovering the hidden diversity of litter-decomposition mechanisms in mushroom-forming fungi.</title>
        <authorList>
            <person name="Floudas D."/>
            <person name="Bentzer J."/>
            <person name="Ahren D."/>
            <person name="Johansson T."/>
            <person name="Persson P."/>
            <person name="Tunlid A."/>
        </authorList>
    </citation>
    <scope>NUCLEOTIDE SEQUENCE [LARGE SCALE GENOMIC DNA]</scope>
    <source>
        <strain evidence="3 4">CBS 175.51</strain>
    </source>
</reference>
<dbReference type="Pfam" id="PF00571">
    <property type="entry name" value="CBS"/>
    <property type="match status" value="1"/>
</dbReference>
<dbReference type="InterPro" id="IPR000644">
    <property type="entry name" value="CBS_dom"/>
</dbReference>
<dbReference type="PANTHER" id="PTHR42115:SF1">
    <property type="entry name" value="BETA-SYNTHASE (BETA-THIONASE), PUTATIVE (AFU_ORTHOLOGUE AFUA_3G08420)-RELATED"/>
    <property type="match status" value="1"/>
</dbReference>